<dbReference type="Pfam" id="PF13847">
    <property type="entry name" value="Methyltransf_31"/>
    <property type="match status" value="1"/>
</dbReference>
<gene>
    <name evidence="2" type="ORF">UW20_C0023G0010</name>
</gene>
<dbReference type="Gene3D" id="3.40.50.150">
    <property type="entry name" value="Vaccinia Virus protein VP39"/>
    <property type="match status" value="1"/>
</dbReference>
<dbReference type="CDD" id="cd02440">
    <property type="entry name" value="AdoMet_MTases"/>
    <property type="match status" value="1"/>
</dbReference>
<protein>
    <recommendedName>
        <fullName evidence="1">Methyltransferase domain-containing protein</fullName>
    </recommendedName>
</protein>
<proteinExistence type="predicted"/>
<evidence type="ECO:0000313" key="2">
    <source>
        <dbReference type="EMBL" id="KKT32177.1"/>
    </source>
</evidence>
<reference evidence="2 3" key="1">
    <citation type="journal article" date="2015" name="Nature">
        <title>rRNA introns, odd ribosomes, and small enigmatic genomes across a large radiation of phyla.</title>
        <authorList>
            <person name="Brown C.T."/>
            <person name="Hug L.A."/>
            <person name="Thomas B.C."/>
            <person name="Sharon I."/>
            <person name="Castelle C.J."/>
            <person name="Singh A."/>
            <person name="Wilkins M.J."/>
            <person name="Williams K.H."/>
            <person name="Banfield J.F."/>
        </authorList>
    </citation>
    <scope>NUCLEOTIDE SEQUENCE [LARGE SCALE GENOMIC DNA]</scope>
</reference>
<evidence type="ECO:0000259" key="1">
    <source>
        <dbReference type="Pfam" id="PF13847"/>
    </source>
</evidence>
<dbReference type="InterPro" id="IPR025714">
    <property type="entry name" value="Methyltranfer_dom"/>
</dbReference>
<dbReference type="InterPro" id="IPR029063">
    <property type="entry name" value="SAM-dependent_MTases_sf"/>
</dbReference>
<name>A0A837I7V5_9BACT</name>
<evidence type="ECO:0000313" key="3">
    <source>
        <dbReference type="Proteomes" id="UP000034012"/>
    </source>
</evidence>
<feature type="domain" description="Methyltransferase" evidence="1">
    <location>
        <begin position="45"/>
        <end position="106"/>
    </location>
</feature>
<comment type="caution">
    <text evidence="2">The sequence shown here is derived from an EMBL/GenBank/DDBJ whole genome shotgun (WGS) entry which is preliminary data.</text>
</comment>
<accession>A0A837I7V5</accession>
<organism evidence="2 3">
    <name type="scientific">Candidatus Woesebacteria bacterium GW2011_GWB1_44_11</name>
    <dbReference type="NCBI Taxonomy" id="1618579"/>
    <lineage>
        <taxon>Bacteria</taxon>
        <taxon>Candidatus Woeseibacteriota</taxon>
    </lineage>
</organism>
<sequence length="114" mass="13089">MEIDFYNKVAEKFENYSTEVDMQKEFPGEDPEERFISELLQAADSRIEALDVGSRDGRFTLSVAPNFKKITAIETSDSMLETACKLQKETGITNVSFRKIDIFHNQYFSEIFGV</sequence>
<dbReference type="AlphaFoldDB" id="A0A837I7V5"/>
<dbReference type="SUPFAM" id="SSF53335">
    <property type="entry name" value="S-adenosyl-L-methionine-dependent methyltransferases"/>
    <property type="match status" value="1"/>
</dbReference>
<dbReference type="Proteomes" id="UP000034012">
    <property type="component" value="Unassembled WGS sequence"/>
</dbReference>
<dbReference type="EMBL" id="LCHK01000023">
    <property type="protein sequence ID" value="KKT32177.1"/>
    <property type="molecule type" value="Genomic_DNA"/>
</dbReference>